<gene>
    <name evidence="2" type="ORF">RIF29_14691</name>
</gene>
<name>A0AAN9FDU9_CROPI</name>
<organism evidence="2 3">
    <name type="scientific">Crotalaria pallida</name>
    <name type="common">Smooth rattlebox</name>
    <name type="synonym">Crotalaria striata</name>
    <dbReference type="NCBI Taxonomy" id="3830"/>
    <lineage>
        <taxon>Eukaryota</taxon>
        <taxon>Viridiplantae</taxon>
        <taxon>Streptophyta</taxon>
        <taxon>Embryophyta</taxon>
        <taxon>Tracheophyta</taxon>
        <taxon>Spermatophyta</taxon>
        <taxon>Magnoliopsida</taxon>
        <taxon>eudicotyledons</taxon>
        <taxon>Gunneridae</taxon>
        <taxon>Pentapetalae</taxon>
        <taxon>rosids</taxon>
        <taxon>fabids</taxon>
        <taxon>Fabales</taxon>
        <taxon>Fabaceae</taxon>
        <taxon>Papilionoideae</taxon>
        <taxon>50 kb inversion clade</taxon>
        <taxon>genistoids sensu lato</taxon>
        <taxon>core genistoids</taxon>
        <taxon>Crotalarieae</taxon>
        <taxon>Crotalaria</taxon>
    </lineage>
</organism>
<keyword evidence="3" id="KW-1185">Reference proteome</keyword>
<dbReference type="AlphaFoldDB" id="A0AAN9FDU9"/>
<reference evidence="2 3" key="1">
    <citation type="submission" date="2024-01" db="EMBL/GenBank/DDBJ databases">
        <title>The genomes of 5 underutilized Papilionoideae crops provide insights into root nodulation and disease resistanc.</title>
        <authorList>
            <person name="Yuan L."/>
        </authorList>
    </citation>
    <scope>NUCLEOTIDE SEQUENCE [LARGE SCALE GENOMIC DNA]</scope>
    <source>
        <strain evidence="2">ZHUSHIDOU_FW_LH</strain>
        <tissue evidence="2">Leaf</tissue>
    </source>
</reference>
<feature type="compositionally biased region" description="Basic and acidic residues" evidence="1">
    <location>
        <begin position="69"/>
        <end position="82"/>
    </location>
</feature>
<evidence type="ECO:0000256" key="1">
    <source>
        <dbReference type="SAM" id="MobiDB-lite"/>
    </source>
</evidence>
<evidence type="ECO:0000313" key="3">
    <source>
        <dbReference type="Proteomes" id="UP001372338"/>
    </source>
</evidence>
<dbReference type="EMBL" id="JAYWIO010000003">
    <property type="protein sequence ID" value="KAK7273634.1"/>
    <property type="molecule type" value="Genomic_DNA"/>
</dbReference>
<protein>
    <submittedName>
        <fullName evidence="2">Uncharacterized protein</fullName>
    </submittedName>
</protein>
<comment type="caution">
    <text evidence="2">The sequence shown here is derived from an EMBL/GenBank/DDBJ whole genome shotgun (WGS) entry which is preliminary data.</text>
</comment>
<proteinExistence type="predicted"/>
<evidence type="ECO:0000313" key="2">
    <source>
        <dbReference type="EMBL" id="KAK7273634.1"/>
    </source>
</evidence>
<feature type="region of interest" description="Disordered" evidence="1">
    <location>
        <begin position="58"/>
        <end position="82"/>
    </location>
</feature>
<accession>A0AAN9FDU9</accession>
<sequence>MLMVLFRREFSFCDSLYLWEGNKRNETLRSATDSLQLPITYFLASKFEFDNNPEEELSKAVSENGLVESGKESDGKKASDKE</sequence>
<dbReference type="Proteomes" id="UP001372338">
    <property type="component" value="Unassembled WGS sequence"/>
</dbReference>